<keyword evidence="3" id="KW-0597">Phosphoprotein</keyword>
<dbReference type="GO" id="GO:0030295">
    <property type="term" value="F:protein kinase activator activity"/>
    <property type="evidence" value="ECO:0007669"/>
    <property type="project" value="TreeGrafter"/>
</dbReference>
<dbReference type="Gene3D" id="1.10.287.130">
    <property type="match status" value="1"/>
</dbReference>
<dbReference type="InterPro" id="IPR003594">
    <property type="entry name" value="HATPase_dom"/>
</dbReference>
<dbReference type="GO" id="GO:0000155">
    <property type="term" value="F:phosphorelay sensor kinase activity"/>
    <property type="evidence" value="ECO:0007669"/>
    <property type="project" value="InterPro"/>
</dbReference>
<dbReference type="InterPro" id="IPR036097">
    <property type="entry name" value="HisK_dim/P_sf"/>
</dbReference>
<evidence type="ECO:0000256" key="6">
    <source>
        <dbReference type="SAM" id="Coils"/>
    </source>
</evidence>
<reference evidence="9 10" key="1">
    <citation type="submission" date="2018-07" db="EMBL/GenBank/DDBJ databases">
        <authorList>
            <person name="Quirk P.G."/>
            <person name="Krulwich T.A."/>
        </authorList>
    </citation>
    <scope>NUCLEOTIDE SEQUENCE [LARGE SCALE GENOMIC DNA]</scope>
    <source>
        <strain evidence="9 10">CC-BB4</strain>
    </source>
</reference>
<dbReference type="InterPro" id="IPR004358">
    <property type="entry name" value="Sig_transdc_His_kin-like_C"/>
</dbReference>
<dbReference type="InterPro" id="IPR050351">
    <property type="entry name" value="BphY/WalK/GraS-like"/>
</dbReference>
<keyword evidence="4" id="KW-0808">Transferase</keyword>
<dbReference type="PROSITE" id="PS50109">
    <property type="entry name" value="HIS_KIN"/>
    <property type="match status" value="1"/>
</dbReference>
<evidence type="ECO:0000259" key="8">
    <source>
        <dbReference type="PROSITE" id="PS50109"/>
    </source>
</evidence>
<dbReference type="SMART" id="SM00387">
    <property type="entry name" value="HATPase_c"/>
    <property type="match status" value="1"/>
</dbReference>
<gene>
    <name evidence="9" type="ORF">DW352_08515</name>
</gene>
<evidence type="ECO:0000256" key="2">
    <source>
        <dbReference type="ARBA" id="ARBA00012438"/>
    </source>
</evidence>
<dbReference type="CDD" id="cd00082">
    <property type="entry name" value="HisKA"/>
    <property type="match status" value="1"/>
</dbReference>
<evidence type="ECO:0000313" key="10">
    <source>
        <dbReference type="Proteomes" id="UP000254889"/>
    </source>
</evidence>
<keyword evidence="7" id="KW-1133">Transmembrane helix</keyword>
<dbReference type="InterPro" id="IPR007891">
    <property type="entry name" value="CHASE3"/>
</dbReference>
<evidence type="ECO:0000256" key="1">
    <source>
        <dbReference type="ARBA" id="ARBA00000085"/>
    </source>
</evidence>
<dbReference type="GO" id="GO:0007234">
    <property type="term" value="P:osmosensory signaling via phosphorelay pathway"/>
    <property type="evidence" value="ECO:0007669"/>
    <property type="project" value="TreeGrafter"/>
</dbReference>
<protein>
    <recommendedName>
        <fullName evidence="2">histidine kinase</fullName>
        <ecNumber evidence="2">2.7.13.3</ecNumber>
    </recommendedName>
</protein>
<dbReference type="Proteomes" id="UP000254889">
    <property type="component" value="Chromosome"/>
</dbReference>
<feature type="domain" description="Histidine kinase" evidence="8">
    <location>
        <begin position="252"/>
        <end position="489"/>
    </location>
</feature>
<dbReference type="AlphaFoldDB" id="A0A345ZUF7"/>
<dbReference type="RefSeq" id="WP_115690319.1">
    <property type="nucleotide sequence ID" value="NZ_CP031417.1"/>
</dbReference>
<dbReference type="EMBL" id="CP031417">
    <property type="protein sequence ID" value="AXK80554.1"/>
    <property type="molecule type" value="Genomic_DNA"/>
</dbReference>
<evidence type="ECO:0000256" key="5">
    <source>
        <dbReference type="ARBA" id="ARBA00022777"/>
    </source>
</evidence>
<keyword evidence="5" id="KW-0418">Kinase</keyword>
<dbReference type="Gene3D" id="3.30.565.10">
    <property type="entry name" value="Histidine kinase-like ATPase, C-terminal domain"/>
    <property type="match status" value="1"/>
</dbReference>
<feature type="transmembrane region" description="Helical" evidence="7">
    <location>
        <begin position="12"/>
        <end position="33"/>
    </location>
</feature>
<dbReference type="CDD" id="cd19410">
    <property type="entry name" value="HK9-like_sensor"/>
    <property type="match status" value="1"/>
</dbReference>
<dbReference type="CDD" id="cd00075">
    <property type="entry name" value="HATPase"/>
    <property type="match status" value="1"/>
</dbReference>
<dbReference type="OrthoDB" id="9809766at2"/>
<dbReference type="SMART" id="SM00388">
    <property type="entry name" value="HisKA"/>
    <property type="match status" value="1"/>
</dbReference>
<dbReference type="EC" id="2.7.13.3" evidence="2"/>
<evidence type="ECO:0000256" key="4">
    <source>
        <dbReference type="ARBA" id="ARBA00022679"/>
    </source>
</evidence>
<dbReference type="SUPFAM" id="SSF55874">
    <property type="entry name" value="ATPase domain of HSP90 chaperone/DNA topoisomerase II/histidine kinase"/>
    <property type="match status" value="1"/>
</dbReference>
<dbReference type="KEGG" id="ptaw:DW352_08515"/>
<dbReference type="GO" id="GO:0000156">
    <property type="term" value="F:phosphorelay response regulator activity"/>
    <property type="evidence" value="ECO:0007669"/>
    <property type="project" value="TreeGrafter"/>
</dbReference>
<evidence type="ECO:0000256" key="3">
    <source>
        <dbReference type="ARBA" id="ARBA00022553"/>
    </source>
</evidence>
<keyword evidence="6" id="KW-0175">Coiled coil</keyword>
<dbReference type="PRINTS" id="PR00344">
    <property type="entry name" value="BCTRLSENSOR"/>
</dbReference>
<dbReference type="PANTHER" id="PTHR42878:SF15">
    <property type="entry name" value="BACTERIOPHYTOCHROME"/>
    <property type="match status" value="1"/>
</dbReference>
<sequence length="495" mass="54832">MALTEISLIRRIFLLMLAGVISLLVIVGLTLWLTERVNDHSDEVVRARNTRMLAATLLSLVQDMESGQRGYLLTHDRRYLEPYEKAKPQVDETLGRLKDMIRDDPDGTAEAARLAAAINDKIAELSQTVALADSGDTAGALAVVNADRGRDLMENVRGQINVIGQRSDARVRDRLAAMQQSTRYLTFVSVFASLLIILVAATAIWTTSRYTRELVQARREVESANASLEARVAERTADLTRANEEIQRFAYIVSHDLRAPLVNIVGFTSEMEAGLAALQRAFSANDNQTPDPMLLEEAREVTTTDLPEAIGFIRASTTKMDRLINAILKLSREGRRELRSERVDLAPLLATAAASVQHQLDERGARIELGDRFPVIHSDRLALEQVFGNLVDNAVKYLSADRPGHIRITAKEDLSGVTIEVADNGRGIAPNDHERIFELFRRAGTQDVAGEGIGLAHVRALVRRLGGDITVDSELGKGSRFKVRLPRYSRHVYTE</sequence>
<evidence type="ECO:0000256" key="7">
    <source>
        <dbReference type="SAM" id="Phobius"/>
    </source>
</evidence>
<dbReference type="SUPFAM" id="SSF47384">
    <property type="entry name" value="Homodimeric domain of signal transducing histidine kinase"/>
    <property type="match status" value="1"/>
</dbReference>
<dbReference type="Pfam" id="PF05227">
    <property type="entry name" value="CHASE3"/>
    <property type="match status" value="1"/>
</dbReference>
<dbReference type="Pfam" id="PF02518">
    <property type="entry name" value="HATPase_c"/>
    <property type="match status" value="1"/>
</dbReference>
<name>A0A345ZUF7_9HYPH</name>
<proteinExistence type="predicted"/>
<keyword evidence="10" id="KW-1185">Reference proteome</keyword>
<keyword evidence="7" id="KW-0812">Transmembrane</keyword>
<dbReference type="InterPro" id="IPR005467">
    <property type="entry name" value="His_kinase_dom"/>
</dbReference>
<comment type="catalytic activity">
    <reaction evidence="1">
        <text>ATP + protein L-histidine = ADP + protein N-phospho-L-histidine.</text>
        <dbReference type="EC" id="2.7.13.3"/>
    </reaction>
</comment>
<feature type="coiled-coil region" evidence="6">
    <location>
        <begin position="207"/>
        <end position="245"/>
    </location>
</feature>
<dbReference type="InterPro" id="IPR036890">
    <property type="entry name" value="HATPase_C_sf"/>
</dbReference>
<dbReference type="InterPro" id="IPR003661">
    <property type="entry name" value="HisK_dim/P_dom"/>
</dbReference>
<dbReference type="PANTHER" id="PTHR42878">
    <property type="entry name" value="TWO-COMPONENT HISTIDINE KINASE"/>
    <property type="match status" value="1"/>
</dbReference>
<feature type="transmembrane region" description="Helical" evidence="7">
    <location>
        <begin position="184"/>
        <end position="205"/>
    </location>
</feature>
<keyword evidence="7" id="KW-0472">Membrane</keyword>
<evidence type="ECO:0000313" key="9">
    <source>
        <dbReference type="EMBL" id="AXK80554.1"/>
    </source>
</evidence>
<accession>A0A345ZUF7</accession>
<organism evidence="9 10">
    <name type="scientific">Pseudolabrys taiwanensis</name>
    <dbReference type="NCBI Taxonomy" id="331696"/>
    <lineage>
        <taxon>Bacteria</taxon>
        <taxon>Pseudomonadati</taxon>
        <taxon>Pseudomonadota</taxon>
        <taxon>Alphaproteobacteria</taxon>
        <taxon>Hyphomicrobiales</taxon>
        <taxon>Xanthobacteraceae</taxon>
        <taxon>Pseudolabrys</taxon>
    </lineage>
</organism>